<protein>
    <submittedName>
        <fullName evidence="6">Chlorophyll synthesis pathway protein BchC</fullName>
    </submittedName>
</protein>
<dbReference type="InterPro" id="IPR011032">
    <property type="entry name" value="GroES-like_sf"/>
</dbReference>
<evidence type="ECO:0000313" key="7">
    <source>
        <dbReference type="Proteomes" id="UP000276301"/>
    </source>
</evidence>
<reference evidence="6 7" key="1">
    <citation type="submission" date="2018-10" db="EMBL/GenBank/DDBJ databases">
        <title>Anaerotruncus faecis sp. nov., isolated from human feces.</title>
        <authorList>
            <person name="Wang Y.-J."/>
        </authorList>
    </citation>
    <scope>NUCLEOTIDE SEQUENCE [LARGE SCALE GENOMIC DNA]</scope>
    <source>
        <strain evidence="6 7">22A2-44</strain>
    </source>
</reference>
<dbReference type="EMBL" id="RCHT01000025">
    <property type="protein sequence ID" value="RLL09014.1"/>
    <property type="molecule type" value="Genomic_DNA"/>
</dbReference>
<dbReference type="SMART" id="SM00829">
    <property type="entry name" value="PKS_ER"/>
    <property type="match status" value="1"/>
</dbReference>
<keyword evidence="1 4" id="KW-0479">Metal-binding</keyword>
<keyword evidence="2 4" id="KW-0862">Zinc</keyword>
<dbReference type="InterPro" id="IPR020843">
    <property type="entry name" value="ER"/>
</dbReference>
<evidence type="ECO:0000256" key="4">
    <source>
        <dbReference type="RuleBase" id="RU361277"/>
    </source>
</evidence>
<comment type="caution">
    <text evidence="6">The sequence shown here is derived from an EMBL/GenBank/DDBJ whole genome shotgun (WGS) entry which is preliminary data.</text>
</comment>
<dbReference type="Pfam" id="PF00107">
    <property type="entry name" value="ADH_zinc_N"/>
    <property type="match status" value="1"/>
</dbReference>
<dbReference type="SUPFAM" id="SSF50129">
    <property type="entry name" value="GroES-like"/>
    <property type="match status" value="1"/>
</dbReference>
<sequence>MKALYYEKPLRENASIREMPDPVCGSHDIVIRVMSCSICHGVEADHELPGGSGCSGYPLIPGHEFAGYVHEVGDAVTTFRVGDRVTADNTVPCGVCHYCKKGDFIHCPDKRNLGNKADGGFAEYVKVAEGKAVRLPDHVSFNEGCLSEPVACCMHSMDQMNIRYGDDVLVMGAGPMGMILAMLASHSNANHVVVCASSAAKLEKVRALGIETVLMDRGDYSRHERELLSRYPLGFDCLFDATGAEELVYSTPKLMKMGGRILGYGYYRGERPTLRFPFNEFWDRELTYYSSLSQVGDFGRAVDAIASGKVNAKALISGEYDLDHYFDALDRVMYEKDVIKIIIHPNAG</sequence>
<name>A0A498CK40_9FIRM</name>
<dbReference type="AlphaFoldDB" id="A0A498CK40"/>
<evidence type="ECO:0000313" key="6">
    <source>
        <dbReference type="EMBL" id="RLL09014.1"/>
    </source>
</evidence>
<evidence type="ECO:0000256" key="3">
    <source>
        <dbReference type="ARBA" id="ARBA00023002"/>
    </source>
</evidence>
<feature type="domain" description="Enoyl reductase (ER)" evidence="5">
    <location>
        <begin position="9"/>
        <end position="343"/>
    </location>
</feature>
<evidence type="ECO:0000256" key="1">
    <source>
        <dbReference type="ARBA" id="ARBA00022723"/>
    </source>
</evidence>
<dbReference type="Gene3D" id="3.90.180.10">
    <property type="entry name" value="Medium-chain alcohol dehydrogenases, catalytic domain"/>
    <property type="match status" value="1"/>
</dbReference>
<accession>A0A498CK40</accession>
<dbReference type="PANTHER" id="PTHR43401">
    <property type="entry name" value="L-THREONINE 3-DEHYDROGENASE"/>
    <property type="match status" value="1"/>
</dbReference>
<dbReference type="Gene3D" id="3.40.50.720">
    <property type="entry name" value="NAD(P)-binding Rossmann-like Domain"/>
    <property type="match status" value="1"/>
</dbReference>
<organism evidence="6 7">
    <name type="scientific">Anaerotruncus massiliensis</name>
    <name type="common">ex Liu et al. 2021</name>
    <dbReference type="NCBI Taxonomy" id="2321404"/>
    <lineage>
        <taxon>Bacteria</taxon>
        <taxon>Bacillati</taxon>
        <taxon>Bacillota</taxon>
        <taxon>Clostridia</taxon>
        <taxon>Eubacteriales</taxon>
        <taxon>Oscillospiraceae</taxon>
        <taxon>Anaerotruncus</taxon>
    </lineage>
</organism>
<evidence type="ECO:0000259" key="5">
    <source>
        <dbReference type="SMART" id="SM00829"/>
    </source>
</evidence>
<dbReference type="GO" id="GO:0016491">
    <property type="term" value="F:oxidoreductase activity"/>
    <property type="evidence" value="ECO:0007669"/>
    <property type="project" value="UniProtKB-KW"/>
</dbReference>
<dbReference type="InterPro" id="IPR050129">
    <property type="entry name" value="Zn_alcohol_dh"/>
</dbReference>
<comment type="cofactor">
    <cofactor evidence="4">
        <name>Zn(2+)</name>
        <dbReference type="ChEBI" id="CHEBI:29105"/>
    </cofactor>
</comment>
<keyword evidence="3" id="KW-0560">Oxidoreductase</keyword>
<evidence type="ECO:0000256" key="2">
    <source>
        <dbReference type="ARBA" id="ARBA00022833"/>
    </source>
</evidence>
<keyword evidence="7" id="KW-1185">Reference proteome</keyword>
<dbReference type="Proteomes" id="UP000276301">
    <property type="component" value="Unassembled WGS sequence"/>
</dbReference>
<gene>
    <name evidence="6" type="ORF">D4A47_11010</name>
</gene>
<dbReference type="Pfam" id="PF08240">
    <property type="entry name" value="ADH_N"/>
    <property type="match status" value="1"/>
</dbReference>
<proteinExistence type="inferred from homology"/>
<dbReference type="InterPro" id="IPR036291">
    <property type="entry name" value="NAD(P)-bd_dom_sf"/>
</dbReference>
<dbReference type="InterPro" id="IPR013149">
    <property type="entry name" value="ADH-like_C"/>
</dbReference>
<comment type="similarity">
    <text evidence="4">Belongs to the zinc-containing alcohol dehydrogenase family.</text>
</comment>
<dbReference type="GO" id="GO:0008270">
    <property type="term" value="F:zinc ion binding"/>
    <property type="evidence" value="ECO:0007669"/>
    <property type="project" value="InterPro"/>
</dbReference>
<dbReference type="PROSITE" id="PS00059">
    <property type="entry name" value="ADH_ZINC"/>
    <property type="match status" value="1"/>
</dbReference>
<dbReference type="RefSeq" id="WP_121587314.1">
    <property type="nucleotide sequence ID" value="NZ_RCHT01000025.1"/>
</dbReference>
<dbReference type="SUPFAM" id="SSF51735">
    <property type="entry name" value="NAD(P)-binding Rossmann-fold domains"/>
    <property type="match status" value="1"/>
</dbReference>
<dbReference type="PANTHER" id="PTHR43401:SF2">
    <property type="entry name" value="L-THREONINE 3-DEHYDROGENASE"/>
    <property type="match status" value="1"/>
</dbReference>
<dbReference type="InterPro" id="IPR013154">
    <property type="entry name" value="ADH-like_N"/>
</dbReference>
<dbReference type="InterPro" id="IPR002328">
    <property type="entry name" value="ADH_Zn_CS"/>
</dbReference>